<protein>
    <submittedName>
        <fullName evidence="2">Hydrolases or acyltransferases (Alpha/beta hydrolase superfamily)</fullName>
    </submittedName>
</protein>
<evidence type="ECO:0000313" key="4">
    <source>
        <dbReference type="Proteomes" id="UP000254476"/>
    </source>
</evidence>
<keyword evidence="3" id="KW-1185">Reference proteome</keyword>
<reference evidence="2 4" key="2">
    <citation type="submission" date="2018-06" db="EMBL/GenBank/DDBJ databases">
        <authorList>
            <consortium name="Pathogen Informatics"/>
            <person name="Doyle S."/>
        </authorList>
    </citation>
    <scope>NUCLEOTIDE SEQUENCE [LARGE SCALE GENOMIC DNA]</scope>
    <source>
        <strain evidence="2 4">NCTC12388</strain>
    </source>
</reference>
<dbReference type="OrthoDB" id="9796770at2"/>
<keyword evidence="2" id="KW-0378">Hydrolase</keyword>
<dbReference type="STRING" id="45066.Lgra_2669"/>
<dbReference type="RefSeq" id="WP_058499775.1">
    <property type="nucleotide sequence ID" value="NZ_CAAAHW010000002.1"/>
</dbReference>
<keyword evidence="2" id="KW-0808">Transferase</keyword>
<evidence type="ECO:0000313" key="3">
    <source>
        <dbReference type="Proteomes" id="UP000054691"/>
    </source>
</evidence>
<keyword evidence="2" id="KW-0012">Acyltransferase</keyword>
<dbReference type="Proteomes" id="UP000254476">
    <property type="component" value="Unassembled WGS sequence"/>
</dbReference>
<dbReference type="AlphaFoldDB" id="A0A378J4L8"/>
<name>A0A378J4L8_9GAMM</name>
<evidence type="ECO:0000313" key="2">
    <source>
        <dbReference type="EMBL" id="STX42346.1"/>
    </source>
</evidence>
<accession>A0A378J4L8</accession>
<reference evidence="1 3" key="1">
    <citation type="submission" date="2015-11" db="EMBL/GenBank/DDBJ databases">
        <title>Genomic analysis of 38 Legionella species identifies large and diverse effector repertoires.</title>
        <authorList>
            <person name="Burstein D."/>
            <person name="Amaro F."/>
            <person name="Zusman T."/>
            <person name="Lifshitz Z."/>
            <person name="Cohen O."/>
            <person name="Gilbert J.A."/>
            <person name="Pupko T."/>
            <person name="Shuman H.A."/>
            <person name="Segal G."/>
        </authorList>
    </citation>
    <scope>NUCLEOTIDE SEQUENCE [LARGE SCALE GENOMIC DNA]</scope>
    <source>
        <strain evidence="1 3">Lyon 8420412</strain>
    </source>
</reference>
<dbReference type="EMBL" id="LNYE01000029">
    <property type="protein sequence ID" value="KTD05892.1"/>
    <property type="molecule type" value="Genomic_DNA"/>
</dbReference>
<evidence type="ECO:0000313" key="1">
    <source>
        <dbReference type="EMBL" id="KTD05892.1"/>
    </source>
</evidence>
<dbReference type="GO" id="GO:0016787">
    <property type="term" value="F:hydrolase activity"/>
    <property type="evidence" value="ECO:0007669"/>
    <property type="project" value="UniProtKB-KW"/>
</dbReference>
<proteinExistence type="predicted"/>
<dbReference type="Proteomes" id="UP000054691">
    <property type="component" value="Unassembled WGS sequence"/>
</dbReference>
<dbReference type="EMBL" id="UGOB01000001">
    <property type="protein sequence ID" value="STX42346.1"/>
    <property type="molecule type" value="Genomic_DNA"/>
</dbReference>
<sequence>MPNDGANVLKDKPISNLHSSIIQATTAFKKVILVAHSTPGMYVQTMPELENILYGLVLIGSAPDSSWQEGFIEYCKNHTDESILKAEEEYAVNPDDERLRRLLVASAKYSL</sequence>
<dbReference type="GO" id="GO:0016746">
    <property type="term" value="F:acyltransferase activity"/>
    <property type="evidence" value="ECO:0007669"/>
    <property type="project" value="UniProtKB-KW"/>
</dbReference>
<gene>
    <name evidence="1" type="ORF">Lgra_2669</name>
    <name evidence="2" type="ORF">NCTC12388_00625</name>
</gene>
<organism evidence="2 4">
    <name type="scientific">Legionella gratiana</name>
    <dbReference type="NCBI Taxonomy" id="45066"/>
    <lineage>
        <taxon>Bacteria</taxon>
        <taxon>Pseudomonadati</taxon>
        <taxon>Pseudomonadota</taxon>
        <taxon>Gammaproteobacteria</taxon>
        <taxon>Legionellales</taxon>
        <taxon>Legionellaceae</taxon>
        <taxon>Legionella</taxon>
    </lineage>
</organism>